<organism evidence="5">
    <name type="scientific">Sophora tonkinensis</name>
    <dbReference type="NCBI Taxonomy" id="714503"/>
    <lineage>
        <taxon>Eukaryota</taxon>
        <taxon>Viridiplantae</taxon>
        <taxon>Streptophyta</taxon>
        <taxon>Embryophyta</taxon>
        <taxon>Tracheophyta</taxon>
        <taxon>Spermatophyta</taxon>
        <taxon>Magnoliopsida</taxon>
        <taxon>eudicotyledons</taxon>
        <taxon>Gunneridae</taxon>
        <taxon>Pentapetalae</taxon>
        <taxon>rosids</taxon>
        <taxon>fabids</taxon>
        <taxon>Fabales</taxon>
        <taxon>Fabaceae</taxon>
        <taxon>Papilionoideae</taxon>
        <taxon>50 kb inversion clade</taxon>
        <taxon>genistoids sensu lato</taxon>
        <taxon>core genistoids</taxon>
        <taxon>Sophoreae</taxon>
        <taxon>Sophora</taxon>
    </lineage>
</organism>
<dbReference type="Pfam" id="PF05758">
    <property type="entry name" value="Ycf1"/>
    <property type="match status" value="1"/>
</dbReference>
<dbReference type="InterPro" id="IPR008896">
    <property type="entry name" value="TIC214"/>
</dbReference>
<keyword evidence="4" id="KW-1133">Transmembrane helix</keyword>
<keyword evidence="3 4" id="KW-1001">Plastid inner membrane</keyword>
<feature type="transmembrane region" description="Helical" evidence="4">
    <location>
        <begin position="150"/>
        <end position="168"/>
    </location>
</feature>
<evidence type="ECO:0000256" key="2">
    <source>
        <dbReference type="ARBA" id="ARBA00004478"/>
    </source>
</evidence>
<evidence type="ECO:0000256" key="3">
    <source>
        <dbReference type="ARBA" id="ARBA00022780"/>
    </source>
</evidence>
<keyword evidence="4" id="KW-0813">Transport</keyword>
<proteinExistence type="inferred from homology"/>
<reference evidence="5" key="1">
    <citation type="submission" date="2018-08" db="EMBL/GenBank/DDBJ databases">
        <title>Complete Chloroplast Genome of Sophora tonkinensis Gagnep.</title>
        <authorList>
            <person name="Zhang W."/>
        </authorList>
    </citation>
    <scope>NUCLEOTIDE SEQUENCE</scope>
</reference>
<comment type="subcellular location">
    <subcellularLocation>
        <location evidence="2">Plastid</location>
        <location evidence="2">Chloroplast inner membrane</location>
        <topology evidence="2">Multi-pass membrane protein</topology>
    </subcellularLocation>
</comment>
<keyword evidence="4" id="KW-0472">Membrane</keyword>
<dbReference type="AlphaFoldDB" id="A0A4Y5SEE4"/>
<dbReference type="PANTHER" id="PTHR33163">
    <property type="entry name" value="PROTEIN TIC 214-RELATED"/>
    <property type="match status" value="1"/>
</dbReference>
<protein>
    <recommendedName>
        <fullName evidence="4">Protein TIC 214</fullName>
    </recommendedName>
    <alternativeName>
        <fullName evidence="4">Translocon at the inner envelope membrane of chloroplasts 214</fullName>
    </alternativeName>
</protein>
<comment type="subunit">
    <text evidence="4">Part of the Tic complex.</text>
</comment>
<evidence type="ECO:0000313" key="5">
    <source>
        <dbReference type="EMBL" id="QDA21608.1"/>
    </source>
</evidence>
<comment type="similarity">
    <text evidence="4">Belongs to the TIC214 family.</text>
</comment>
<geneLocation type="chloroplast" evidence="5"/>
<dbReference type="GO" id="GO:0015031">
    <property type="term" value="P:protein transport"/>
    <property type="evidence" value="ECO:0007669"/>
    <property type="project" value="UniProtKB-KW"/>
</dbReference>
<dbReference type="PANTHER" id="PTHR33163:SF40">
    <property type="entry name" value="PROTEIN TIC 214"/>
    <property type="match status" value="1"/>
</dbReference>
<feature type="transmembrane region" description="Helical" evidence="4">
    <location>
        <begin position="26"/>
        <end position="46"/>
    </location>
</feature>
<dbReference type="GeneID" id="40493489"/>
<accession>A0A4Y5SEE4</accession>
<comment type="function">
    <text evidence="1 4">Involved in protein precursor import into chloroplasts. May be part of an intermediate translocation complex acting as a protein-conducting channel at the inner envelope.</text>
</comment>
<evidence type="ECO:0000256" key="1">
    <source>
        <dbReference type="ARBA" id="ARBA00002515"/>
    </source>
</evidence>
<evidence type="ECO:0000256" key="4">
    <source>
        <dbReference type="RuleBase" id="RU364085"/>
    </source>
</evidence>
<feature type="transmembrane region" description="Helical" evidence="4">
    <location>
        <begin position="58"/>
        <end position="78"/>
    </location>
</feature>
<dbReference type="RefSeq" id="YP_009648947.1">
    <property type="nucleotide sequence ID" value="NC_042688.1"/>
</dbReference>
<keyword evidence="4" id="KW-0653">Protein transport</keyword>
<feature type="transmembrane region" description="Helical" evidence="4">
    <location>
        <begin position="84"/>
        <end position="103"/>
    </location>
</feature>
<dbReference type="EMBL" id="MH779853">
    <property type="protein sequence ID" value="QDA21608.1"/>
    <property type="molecule type" value="Genomic_DNA"/>
</dbReference>
<sequence>MILQSLILDNLVSLCMKIMNSVVVVGLYYGFLITFSIGPSYLFLLRARVLEEGTEKKASATTGFIAGQLIMFISIYYAPLHLALGRPYTIIVIVLPYLLFHFFGKNHKHFFNYGYKNPNSIRNFSIPKIFFNNLIFQLLNPFFLPSSMLVRLRLATIYMFLYIFNIFYENKTIYFMRIKKNNNKKLKR</sequence>
<keyword evidence="4 5" id="KW-0150">Chloroplast</keyword>
<keyword evidence="4" id="KW-0812">Transmembrane</keyword>
<keyword evidence="4 5" id="KW-0934">Plastid</keyword>
<gene>
    <name evidence="5" type="primary">ycf1</name>
    <name evidence="4" type="synonym">TIC214</name>
</gene>
<dbReference type="GO" id="GO:0009706">
    <property type="term" value="C:chloroplast inner membrane"/>
    <property type="evidence" value="ECO:0007669"/>
    <property type="project" value="UniProtKB-SubCell"/>
</dbReference>
<name>A0A4Y5SEE4_9FABA</name>